<dbReference type="InterPro" id="IPR002789">
    <property type="entry name" value="HerA_central"/>
</dbReference>
<feature type="domain" description="Helicase HerA central" evidence="1">
    <location>
        <begin position="126"/>
        <end position="425"/>
    </location>
</feature>
<accession>A0A7W9X0A8</accession>
<protein>
    <recommendedName>
        <fullName evidence="1">Helicase HerA central domain-containing protein</fullName>
    </recommendedName>
</protein>
<evidence type="ECO:0000313" key="2">
    <source>
        <dbReference type="EMBL" id="MBB6134089.1"/>
    </source>
</evidence>
<reference evidence="2 3" key="1">
    <citation type="submission" date="2020-08" db="EMBL/GenBank/DDBJ databases">
        <title>The Agave Microbiome: Exploring the role of microbial communities in plant adaptations to desert environments.</title>
        <authorList>
            <person name="Partida-Martinez L.P."/>
        </authorList>
    </citation>
    <scope>NUCLEOTIDE SEQUENCE [LARGE SCALE GENOMIC DNA]</scope>
    <source>
        <strain evidence="2 3">AT3.2</strain>
    </source>
</reference>
<dbReference type="Proteomes" id="UP000540787">
    <property type="component" value="Unassembled WGS sequence"/>
</dbReference>
<gene>
    <name evidence="2" type="ORF">HD842_002231</name>
</gene>
<dbReference type="EMBL" id="JACHBX010000002">
    <property type="protein sequence ID" value="MBB6134089.1"/>
    <property type="molecule type" value="Genomic_DNA"/>
</dbReference>
<organism evidence="2 3">
    <name type="scientific">Massilia aurea</name>
    <dbReference type="NCBI Taxonomy" id="373040"/>
    <lineage>
        <taxon>Bacteria</taxon>
        <taxon>Pseudomonadati</taxon>
        <taxon>Pseudomonadota</taxon>
        <taxon>Betaproteobacteria</taxon>
        <taxon>Burkholderiales</taxon>
        <taxon>Oxalobacteraceae</taxon>
        <taxon>Telluria group</taxon>
        <taxon>Massilia</taxon>
    </lineage>
</organism>
<dbReference type="PANTHER" id="PTHR42957:SF1">
    <property type="entry name" value="HELICASE MJ1565-RELATED"/>
    <property type="match status" value="1"/>
</dbReference>
<evidence type="ECO:0000313" key="3">
    <source>
        <dbReference type="Proteomes" id="UP000540787"/>
    </source>
</evidence>
<dbReference type="AlphaFoldDB" id="A0A7W9X0A8"/>
<dbReference type="Pfam" id="PF01935">
    <property type="entry name" value="DUF87"/>
    <property type="match status" value="1"/>
</dbReference>
<dbReference type="RefSeq" id="WP_183554350.1">
    <property type="nucleotide sequence ID" value="NZ_JACHBX010000002.1"/>
</dbReference>
<sequence length="600" mass="67730">MSKIGRVTSSAPDKISIEIDGLHVLERYKKSLQVGQFLKVADGNHNFAVGSINNVSGTHLLTSEGDVQWRFVLEITPIGALVVDCGKAIFVRGIQVLPVPTEEVFIFNESDLKLIFSQTNDFNFLLGTISNNEKVPFFVDGDKFFGKHIGVVGSTGSGKSCTVAGLLQSVVGIKNAKNINCTMQKNSHILIFDLHSEYSSAFKIHDDQNFTLNLLDVDGIKIPYWLMNAEELESLFIESGEQNSHNQISQFKKAVILNKIKHNVDLKNITYDTPVYFSIREVFNYINNKNNLTVYEKDSKIYLACLAKKDIPYSDDSLWGEIDFEASTGNSTHKKLDAKVSKEGGFNGEFDRFVSRLDTRLQDKRLSFLLEPKDENGKEYGTKDFDKVLKQFLGYLNKSNITIVDLSGIPFEVLSITVSLVSRLIFDFAFHYSKIKHAEDETNDIPFMIVCEEAHNYIPQNGGVDYRAAKKSIERIAKEGRKYGLSLMVVSQRPSEVSDTIFSQCNNFVALRLTNRNDQNYIRALLPDSSHQLVEMLPTLRQGEAFVVGDAVLMPSLVRLPKPNPEPKSASVKAFTEWQSDWKDASFEKVVKRWRRDTEH</sequence>
<comment type="caution">
    <text evidence="2">The sequence shown here is derived from an EMBL/GenBank/DDBJ whole genome shotgun (WGS) entry which is preliminary data.</text>
</comment>
<evidence type="ECO:0000259" key="1">
    <source>
        <dbReference type="Pfam" id="PF01935"/>
    </source>
</evidence>
<dbReference type="InterPro" id="IPR008571">
    <property type="entry name" value="HerA-like"/>
</dbReference>
<proteinExistence type="predicted"/>
<dbReference type="PANTHER" id="PTHR42957">
    <property type="entry name" value="HELICASE MJ1565-RELATED"/>
    <property type="match status" value="1"/>
</dbReference>
<name>A0A7W9X0A8_9BURK</name>
<dbReference type="SUPFAM" id="SSF52540">
    <property type="entry name" value="P-loop containing nucleoside triphosphate hydrolases"/>
    <property type="match status" value="1"/>
</dbReference>
<dbReference type="CDD" id="cd01127">
    <property type="entry name" value="TrwB_TraG_TraD_VirD4"/>
    <property type="match status" value="1"/>
</dbReference>
<keyword evidence="3" id="KW-1185">Reference proteome</keyword>
<dbReference type="Gene3D" id="3.40.50.300">
    <property type="entry name" value="P-loop containing nucleotide triphosphate hydrolases"/>
    <property type="match status" value="2"/>
</dbReference>
<dbReference type="InterPro" id="IPR027417">
    <property type="entry name" value="P-loop_NTPase"/>
</dbReference>